<organism evidence="1 2">
    <name type="scientific">Rhizobium gallicum</name>
    <dbReference type="NCBI Taxonomy" id="56730"/>
    <lineage>
        <taxon>Bacteria</taxon>
        <taxon>Pseudomonadati</taxon>
        <taxon>Pseudomonadota</taxon>
        <taxon>Alphaproteobacteria</taxon>
        <taxon>Hyphomicrobiales</taxon>
        <taxon>Rhizobiaceae</taxon>
        <taxon>Rhizobium/Agrobacterium group</taxon>
        <taxon>Rhizobium</taxon>
    </lineage>
</organism>
<protein>
    <submittedName>
        <fullName evidence="1">Uncharacterized protein</fullName>
    </submittedName>
</protein>
<reference evidence="1 2" key="1">
    <citation type="submission" date="2016-09" db="EMBL/GenBank/DDBJ databases">
        <title>The complete genome sequences of Rhizobium gallicum, symbiovars gallicum and phaseoli, symbionts associated to common bean (Phaseolus vulgaris).</title>
        <authorList>
            <person name="Bustos P."/>
            <person name="Santamaria R.I."/>
            <person name="Perez-Carrascal O.M."/>
            <person name="Juarez S."/>
            <person name="Lozano L."/>
            <person name="Martinez-Flores I."/>
            <person name="Martinez-Romero E."/>
            <person name="Cevallos M."/>
            <person name="Romero D."/>
            <person name="Davila G."/>
            <person name="Gonzalez V."/>
        </authorList>
    </citation>
    <scope>NUCLEOTIDE SEQUENCE [LARGE SCALE GENOMIC DNA]</scope>
    <source>
        <strain evidence="1 2">IE4872</strain>
    </source>
</reference>
<dbReference type="Proteomes" id="UP000184749">
    <property type="component" value="Chromosome"/>
</dbReference>
<dbReference type="EMBL" id="CP017101">
    <property type="protein sequence ID" value="APO67467.1"/>
    <property type="molecule type" value="Genomic_DNA"/>
</dbReference>
<name>A0A1L5NHU7_9HYPH</name>
<gene>
    <name evidence="1" type="ORF">IE4872_CH01839</name>
</gene>
<evidence type="ECO:0000313" key="2">
    <source>
        <dbReference type="Proteomes" id="UP000184749"/>
    </source>
</evidence>
<sequence length="147" mass="16106">MPRSSIAINRNHEICTTSIRCIGMPFQSRGGPHPYLASCVPLKRRAGNCRVEVKYMTIAGAPFGGFFPQLGLSARMPRLIGARGFGMSGYQSRSLREEGCKAAPAEHVRKHRPSTAARPPPECQVLRISLRTRRAGLVSARRLAVHA</sequence>
<dbReference type="AlphaFoldDB" id="A0A1L5NHU7"/>
<evidence type="ECO:0000313" key="1">
    <source>
        <dbReference type="EMBL" id="APO67467.1"/>
    </source>
</evidence>
<dbReference type="STRING" id="56730.IE4872_CH01839"/>
<accession>A0A1L5NHU7</accession>
<proteinExistence type="predicted"/>